<sequence>MTNIRAFDMFCGGGGSSLGAQAAGAEIAGGVDLWQTATDAFKLNFPEAVIFNRDLRKLRPAKVAAKTGKIDLLLSSPECTHHTCARGNRPQSEESKETALQIVRYAKALQPRWIVLENVTHMLPWARYPELKKKLSRLGYHLREQVLDASSFGVPQRRKRLFLLADLEQEPQPVIIPDVSPMTVESILDPEGTWPMTRLKTEKRAAGTLERAERAAAKLGHEASFLIVYYGSDGAGGWQPLDVPLRTVTTVDRFALVRPGPDGPMMRMLQPSEIRRAMSFPEHYRFPDVSRREKIKLLGNAVCSRVMQAIVTSLCAEYDTVSQQTALPQVAERVWCSDARSHPSGFAAA</sequence>
<name>A0A261UL76_9BORD</name>
<dbReference type="EC" id="2.1.1.37" evidence="1"/>
<evidence type="ECO:0000256" key="7">
    <source>
        <dbReference type="PROSITE-ProRule" id="PRU01016"/>
    </source>
</evidence>
<keyword evidence="4 7" id="KW-0949">S-adenosyl-L-methionine</keyword>
<evidence type="ECO:0000256" key="1">
    <source>
        <dbReference type="ARBA" id="ARBA00011975"/>
    </source>
</evidence>
<evidence type="ECO:0000313" key="9">
    <source>
        <dbReference type="Proteomes" id="UP000215767"/>
    </source>
</evidence>
<dbReference type="PANTHER" id="PTHR46098:SF1">
    <property type="entry name" value="TRNA (CYTOSINE(38)-C(5))-METHYLTRANSFERASE"/>
    <property type="match status" value="1"/>
</dbReference>
<dbReference type="PROSITE" id="PS51679">
    <property type="entry name" value="SAM_MT_C5"/>
    <property type="match status" value="1"/>
</dbReference>
<protein>
    <recommendedName>
        <fullName evidence="1">DNA (cytosine-5-)-methyltransferase</fullName>
        <ecNumber evidence="1">2.1.1.37</ecNumber>
    </recommendedName>
</protein>
<keyword evidence="3 7" id="KW-0808">Transferase</keyword>
<dbReference type="GO" id="GO:0003886">
    <property type="term" value="F:DNA (cytosine-5-)-methyltransferase activity"/>
    <property type="evidence" value="ECO:0007669"/>
    <property type="project" value="UniProtKB-EC"/>
</dbReference>
<dbReference type="InterPro" id="IPR001525">
    <property type="entry name" value="C5_MeTfrase"/>
</dbReference>
<gene>
    <name evidence="8" type="ORF">CAL28_23135</name>
</gene>
<dbReference type="Gene3D" id="3.40.50.150">
    <property type="entry name" value="Vaccinia Virus protein VP39"/>
    <property type="match status" value="1"/>
</dbReference>
<dbReference type="PRINTS" id="PR00105">
    <property type="entry name" value="C5METTRFRASE"/>
</dbReference>
<dbReference type="Proteomes" id="UP000215767">
    <property type="component" value="Unassembled WGS sequence"/>
</dbReference>
<dbReference type="InterPro" id="IPR050750">
    <property type="entry name" value="C5-MTase"/>
</dbReference>
<evidence type="ECO:0000256" key="3">
    <source>
        <dbReference type="ARBA" id="ARBA00022679"/>
    </source>
</evidence>
<dbReference type="GO" id="GO:0009307">
    <property type="term" value="P:DNA restriction-modification system"/>
    <property type="evidence" value="ECO:0007669"/>
    <property type="project" value="UniProtKB-KW"/>
</dbReference>
<dbReference type="Pfam" id="PF00145">
    <property type="entry name" value="DNA_methylase"/>
    <property type="match status" value="1"/>
</dbReference>
<accession>A0A261UL76</accession>
<keyword evidence="9" id="KW-1185">Reference proteome</keyword>
<dbReference type="SUPFAM" id="SSF53335">
    <property type="entry name" value="S-adenosyl-L-methionine-dependent methyltransferases"/>
    <property type="match status" value="1"/>
</dbReference>
<dbReference type="RefSeq" id="WP_094843506.1">
    <property type="nucleotide sequence ID" value="NZ_NEVS01000004.1"/>
</dbReference>
<proteinExistence type="inferred from homology"/>
<dbReference type="InterPro" id="IPR029063">
    <property type="entry name" value="SAM-dependent_MTases_sf"/>
</dbReference>
<dbReference type="AlphaFoldDB" id="A0A261UL76"/>
<keyword evidence="2 7" id="KW-0489">Methyltransferase</keyword>
<organism evidence="8 9">
    <name type="scientific">Bordetella genomosp. 11</name>
    <dbReference type="NCBI Taxonomy" id="1416808"/>
    <lineage>
        <taxon>Bacteria</taxon>
        <taxon>Pseudomonadati</taxon>
        <taxon>Pseudomonadota</taxon>
        <taxon>Betaproteobacteria</taxon>
        <taxon>Burkholderiales</taxon>
        <taxon>Alcaligenaceae</taxon>
        <taxon>Bordetella</taxon>
    </lineage>
</organism>
<reference evidence="9" key="1">
    <citation type="submission" date="2017-05" db="EMBL/GenBank/DDBJ databases">
        <title>Complete and WGS of Bordetella genogroups.</title>
        <authorList>
            <person name="Spilker T."/>
            <person name="Lipuma J."/>
        </authorList>
    </citation>
    <scope>NUCLEOTIDE SEQUENCE [LARGE SCALE GENOMIC DNA]</scope>
    <source>
        <strain evidence="9">AU8856</strain>
    </source>
</reference>
<dbReference type="PANTHER" id="PTHR46098">
    <property type="entry name" value="TRNA (CYTOSINE(38)-C(5))-METHYLTRANSFERASE"/>
    <property type="match status" value="1"/>
</dbReference>
<evidence type="ECO:0000256" key="2">
    <source>
        <dbReference type="ARBA" id="ARBA00022603"/>
    </source>
</evidence>
<evidence type="ECO:0000256" key="4">
    <source>
        <dbReference type="ARBA" id="ARBA00022691"/>
    </source>
</evidence>
<feature type="active site" evidence="7">
    <location>
        <position position="79"/>
    </location>
</feature>
<dbReference type="GO" id="GO:0032259">
    <property type="term" value="P:methylation"/>
    <property type="evidence" value="ECO:0007669"/>
    <property type="project" value="UniProtKB-KW"/>
</dbReference>
<dbReference type="OrthoDB" id="9813719at2"/>
<evidence type="ECO:0000256" key="5">
    <source>
        <dbReference type="ARBA" id="ARBA00022747"/>
    </source>
</evidence>
<comment type="caution">
    <text evidence="8">The sequence shown here is derived from an EMBL/GenBank/DDBJ whole genome shotgun (WGS) entry which is preliminary data.</text>
</comment>
<evidence type="ECO:0000256" key="6">
    <source>
        <dbReference type="ARBA" id="ARBA00047422"/>
    </source>
</evidence>
<dbReference type="Gene3D" id="3.90.120.10">
    <property type="entry name" value="DNA Methylase, subunit A, domain 2"/>
    <property type="match status" value="1"/>
</dbReference>
<keyword evidence="5" id="KW-0680">Restriction system</keyword>
<comment type="similarity">
    <text evidence="7">Belongs to the class I-like SAM-binding methyltransferase superfamily. C5-methyltransferase family.</text>
</comment>
<dbReference type="EMBL" id="NEVS01000004">
    <property type="protein sequence ID" value="OZI62122.1"/>
    <property type="molecule type" value="Genomic_DNA"/>
</dbReference>
<evidence type="ECO:0000313" key="8">
    <source>
        <dbReference type="EMBL" id="OZI62122.1"/>
    </source>
</evidence>
<comment type="catalytic activity">
    <reaction evidence="6">
        <text>a 2'-deoxycytidine in DNA + S-adenosyl-L-methionine = a 5-methyl-2'-deoxycytidine in DNA + S-adenosyl-L-homocysteine + H(+)</text>
        <dbReference type="Rhea" id="RHEA:13681"/>
        <dbReference type="Rhea" id="RHEA-COMP:11369"/>
        <dbReference type="Rhea" id="RHEA-COMP:11370"/>
        <dbReference type="ChEBI" id="CHEBI:15378"/>
        <dbReference type="ChEBI" id="CHEBI:57856"/>
        <dbReference type="ChEBI" id="CHEBI:59789"/>
        <dbReference type="ChEBI" id="CHEBI:85452"/>
        <dbReference type="ChEBI" id="CHEBI:85454"/>
        <dbReference type="EC" id="2.1.1.37"/>
    </reaction>
</comment>